<keyword evidence="1" id="KW-0808">Transferase</keyword>
<dbReference type="eggNOG" id="COG0456">
    <property type="taxonomic scope" value="Bacteria"/>
</dbReference>
<dbReference type="PROSITE" id="PS51186">
    <property type="entry name" value="GNAT"/>
    <property type="match status" value="1"/>
</dbReference>
<dbReference type="STRING" id="154621.RV11_GL002538"/>
<evidence type="ECO:0000256" key="1">
    <source>
        <dbReference type="ARBA" id="ARBA00022679"/>
    </source>
</evidence>
<comment type="caution">
    <text evidence="4">The sequence shown here is derived from an EMBL/GenBank/DDBJ whole genome shotgun (WGS) entry which is preliminary data.</text>
</comment>
<organism evidence="4 5">
    <name type="scientific">Enterococcus phoeniculicola ATCC BAA-412</name>
    <dbReference type="NCBI Taxonomy" id="1158610"/>
    <lineage>
        <taxon>Bacteria</taxon>
        <taxon>Bacillati</taxon>
        <taxon>Bacillota</taxon>
        <taxon>Bacilli</taxon>
        <taxon>Lactobacillales</taxon>
        <taxon>Enterococcaceae</taxon>
        <taxon>Enterococcus</taxon>
    </lineage>
</organism>
<dbReference type="PATRIC" id="fig|1158610.3.peg.962"/>
<dbReference type="OrthoDB" id="9797826at2"/>
<evidence type="ECO:0000259" key="3">
    <source>
        <dbReference type="PROSITE" id="PS51186"/>
    </source>
</evidence>
<dbReference type="HOGENOM" id="CLU_013985_34_4_9"/>
<evidence type="ECO:0000256" key="2">
    <source>
        <dbReference type="ARBA" id="ARBA00023315"/>
    </source>
</evidence>
<dbReference type="RefSeq" id="WP_010767653.1">
    <property type="nucleotide sequence ID" value="NZ_ASWE01000002.1"/>
</dbReference>
<protein>
    <recommendedName>
        <fullName evidence="3">N-acetyltransferase domain-containing protein</fullName>
    </recommendedName>
</protein>
<keyword evidence="2" id="KW-0012">Acyltransferase</keyword>
<sequence>MDVIIRKAESTDWQDINRLNTEDLGYVVSETQTKKQLEKILADDTQIIFVAAYKSTVQGYVHLSNYETLYFSTLKNVMGLAVSSRFQGNKLGSKLMKKAEEWAKAQGASGIRVNSGETRVGAHKFYEAIGYESKKMQKNFFKYFQQND</sequence>
<dbReference type="PANTHER" id="PTHR43877">
    <property type="entry name" value="AMINOALKYLPHOSPHONATE N-ACETYLTRANSFERASE-RELATED-RELATED"/>
    <property type="match status" value="1"/>
</dbReference>
<dbReference type="InterPro" id="IPR050832">
    <property type="entry name" value="Bact_Acetyltransf"/>
</dbReference>
<evidence type="ECO:0000313" key="4">
    <source>
        <dbReference type="EMBL" id="EOL46175.1"/>
    </source>
</evidence>
<dbReference type="CDD" id="cd04301">
    <property type="entry name" value="NAT_SF"/>
    <property type="match status" value="1"/>
</dbReference>
<name>R3WWM0_9ENTE</name>
<gene>
    <name evidence="4" type="ORF">UC3_00981</name>
</gene>
<keyword evidence="5" id="KW-1185">Reference proteome</keyword>
<evidence type="ECO:0000313" key="5">
    <source>
        <dbReference type="Proteomes" id="UP000013785"/>
    </source>
</evidence>
<accession>R3WWM0</accession>
<dbReference type="AlphaFoldDB" id="R3WWM0"/>
<dbReference type="SUPFAM" id="SSF55729">
    <property type="entry name" value="Acyl-CoA N-acyltransferases (Nat)"/>
    <property type="match status" value="1"/>
</dbReference>
<dbReference type="InterPro" id="IPR000182">
    <property type="entry name" value="GNAT_dom"/>
</dbReference>
<dbReference type="PANTHER" id="PTHR43877:SF2">
    <property type="entry name" value="AMINOALKYLPHOSPHONATE N-ACETYLTRANSFERASE-RELATED"/>
    <property type="match status" value="1"/>
</dbReference>
<feature type="domain" description="N-acetyltransferase" evidence="3">
    <location>
        <begin position="3"/>
        <end position="148"/>
    </location>
</feature>
<proteinExistence type="predicted"/>
<dbReference type="EMBL" id="AJAT01000011">
    <property type="protein sequence ID" value="EOL46175.1"/>
    <property type="molecule type" value="Genomic_DNA"/>
</dbReference>
<dbReference type="Proteomes" id="UP000013785">
    <property type="component" value="Unassembled WGS sequence"/>
</dbReference>
<dbReference type="InterPro" id="IPR016181">
    <property type="entry name" value="Acyl_CoA_acyltransferase"/>
</dbReference>
<dbReference type="Pfam" id="PF00583">
    <property type="entry name" value="Acetyltransf_1"/>
    <property type="match status" value="1"/>
</dbReference>
<reference evidence="4 5" key="1">
    <citation type="submission" date="2013-02" db="EMBL/GenBank/DDBJ databases">
        <title>The Genome Sequence of Enterococcus phoeniculicola BAA-412.</title>
        <authorList>
            <consortium name="The Broad Institute Genome Sequencing Platform"/>
            <consortium name="The Broad Institute Genome Sequencing Center for Infectious Disease"/>
            <person name="Earl A.M."/>
            <person name="Gilmore M.S."/>
            <person name="Lebreton F."/>
            <person name="Walker B."/>
            <person name="Young S.K."/>
            <person name="Zeng Q."/>
            <person name="Gargeya S."/>
            <person name="Fitzgerald M."/>
            <person name="Haas B."/>
            <person name="Abouelleil A."/>
            <person name="Alvarado L."/>
            <person name="Arachchi H.M."/>
            <person name="Berlin A.M."/>
            <person name="Chapman S.B."/>
            <person name="Dewar J."/>
            <person name="Goldberg J."/>
            <person name="Griggs A."/>
            <person name="Gujja S."/>
            <person name="Hansen M."/>
            <person name="Howarth C."/>
            <person name="Imamovic A."/>
            <person name="Larimer J."/>
            <person name="McCowan C."/>
            <person name="Murphy C."/>
            <person name="Neiman D."/>
            <person name="Pearson M."/>
            <person name="Priest M."/>
            <person name="Roberts A."/>
            <person name="Saif S."/>
            <person name="Shea T."/>
            <person name="Sisk P."/>
            <person name="Sykes S."/>
            <person name="Wortman J."/>
            <person name="Nusbaum C."/>
            <person name="Birren B."/>
        </authorList>
    </citation>
    <scope>NUCLEOTIDE SEQUENCE [LARGE SCALE GENOMIC DNA]</scope>
    <source>
        <strain evidence="4 5">ATCC BAA-412</strain>
    </source>
</reference>
<dbReference type="Gene3D" id="3.40.630.30">
    <property type="match status" value="1"/>
</dbReference>
<dbReference type="GO" id="GO:0016747">
    <property type="term" value="F:acyltransferase activity, transferring groups other than amino-acyl groups"/>
    <property type="evidence" value="ECO:0007669"/>
    <property type="project" value="InterPro"/>
</dbReference>